<feature type="transmembrane region" description="Helical" evidence="8">
    <location>
        <begin position="552"/>
        <end position="570"/>
    </location>
</feature>
<feature type="transmembrane region" description="Helical" evidence="8">
    <location>
        <begin position="77"/>
        <end position="98"/>
    </location>
</feature>
<dbReference type="InterPro" id="IPR017452">
    <property type="entry name" value="GPCR_Rhodpsn_7TM"/>
</dbReference>
<dbReference type="Gene3D" id="1.20.1070.10">
    <property type="entry name" value="Rhodopsin 7-helix transmembrane proteins"/>
    <property type="match status" value="2"/>
</dbReference>
<keyword evidence="2 8" id="KW-0812">Transmembrane</keyword>
<dbReference type="Proteomes" id="UP001249851">
    <property type="component" value="Unassembled WGS sequence"/>
</dbReference>
<feature type="transmembrane region" description="Helical" evidence="8">
    <location>
        <begin position="6"/>
        <end position="26"/>
    </location>
</feature>
<keyword evidence="3 8" id="KW-1133">Transmembrane helix</keyword>
<feature type="transmembrane region" description="Helical" evidence="8">
    <location>
        <begin position="258"/>
        <end position="279"/>
    </location>
</feature>
<dbReference type="SUPFAM" id="SSF81321">
    <property type="entry name" value="Family A G protein-coupled receptor-like"/>
    <property type="match status" value="2"/>
</dbReference>
<evidence type="ECO:0000313" key="10">
    <source>
        <dbReference type="EMBL" id="KAK2550919.1"/>
    </source>
</evidence>
<reference evidence="10" key="2">
    <citation type="journal article" date="2023" name="Science">
        <title>Genomic signatures of disease resistance in endangered staghorn corals.</title>
        <authorList>
            <person name="Vollmer S.V."/>
            <person name="Selwyn J.D."/>
            <person name="Despard B.A."/>
            <person name="Roesel C.L."/>
        </authorList>
    </citation>
    <scope>NUCLEOTIDE SEQUENCE</scope>
    <source>
        <strain evidence="10">K2</strain>
    </source>
</reference>
<feature type="transmembrane region" description="Helical" evidence="8">
    <location>
        <begin position="119"/>
        <end position="137"/>
    </location>
</feature>
<evidence type="ECO:0000256" key="2">
    <source>
        <dbReference type="ARBA" id="ARBA00022692"/>
    </source>
</evidence>
<dbReference type="EMBL" id="JARQWQ010000104">
    <property type="protein sequence ID" value="KAK2550919.1"/>
    <property type="molecule type" value="Genomic_DNA"/>
</dbReference>
<dbReference type="GO" id="GO:0005886">
    <property type="term" value="C:plasma membrane"/>
    <property type="evidence" value="ECO:0007669"/>
    <property type="project" value="TreeGrafter"/>
</dbReference>
<protein>
    <submittedName>
        <fullName evidence="10">Orexin receptor type 2</fullName>
    </submittedName>
</protein>
<dbReference type="PROSITE" id="PS50262">
    <property type="entry name" value="G_PROTEIN_RECEP_F1_2"/>
    <property type="match status" value="1"/>
</dbReference>
<evidence type="ECO:0000256" key="3">
    <source>
        <dbReference type="ARBA" id="ARBA00022989"/>
    </source>
</evidence>
<feature type="transmembrane region" description="Helical" evidence="8">
    <location>
        <begin position="38"/>
        <end position="57"/>
    </location>
</feature>
<evidence type="ECO:0000313" key="11">
    <source>
        <dbReference type="Proteomes" id="UP001249851"/>
    </source>
</evidence>
<dbReference type="InterPro" id="IPR000276">
    <property type="entry name" value="GPCR_Rhodpsn"/>
</dbReference>
<keyword evidence="6 10" id="KW-0675">Receptor</keyword>
<evidence type="ECO:0000256" key="7">
    <source>
        <dbReference type="ARBA" id="ARBA00023224"/>
    </source>
</evidence>
<dbReference type="PANTHER" id="PTHR45695:SF9">
    <property type="entry name" value="LEUCOKININ RECEPTOR"/>
    <property type="match status" value="1"/>
</dbReference>
<evidence type="ECO:0000256" key="6">
    <source>
        <dbReference type="ARBA" id="ARBA00023170"/>
    </source>
</evidence>
<dbReference type="CDD" id="cd00637">
    <property type="entry name" value="7tm_classA_rhodopsin-like"/>
    <property type="match status" value="1"/>
</dbReference>
<evidence type="ECO:0000259" key="9">
    <source>
        <dbReference type="PROSITE" id="PS50262"/>
    </source>
</evidence>
<dbReference type="PANTHER" id="PTHR45695">
    <property type="entry name" value="LEUCOKININ RECEPTOR-RELATED"/>
    <property type="match status" value="1"/>
</dbReference>
<dbReference type="AlphaFoldDB" id="A0AAD9PXJ7"/>
<evidence type="ECO:0000256" key="1">
    <source>
        <dbReference type="ARBA" id="ARBA00004141"/>
    </source>
</evidence>
<keyword evidence="5 8" id="KW-0472">Membrane</keyword>
<feature type="domain" description="G-protein coupled receptors family 1 profile" evidence="9">
    <location>
        <begin position="17"/>
        <end position="313"/>
    </location>
</feature>
<sequence length="637" mass="72287">MAKILLYAAILVFGTVGNIVVILIVLRFKDIKKSPGHFFILNLAVCDLLIPLISIPFDVLLVETNYHWHFGPTMCKVIPAMTTFIATSSPLTLAAIALDRYKTLLHPFKRRLDAKTVKLLIALVHLSSAVLVLPHLVTLDLSPNGSYCVEVWSHELHSKIYTFVLFLGQYALPLLFMSIIYILTAKNLHSSTQRFRSMSLTSSSTKSSSGKSSRSLISFKNNSLTQTGVQRLRVDISHDSLERHFRKESESNAQVTKMFIVIVAVFAVLTLPLEVFWLWRDFAGGSQSPYQPIISVVCRLFTYANSCFNPIIFYKLSPDFHKGFLAVFNGSFSCFEREDTFKQSGITNGFGSWDRMCLKVHTPSWMTLRGSSQSSHSTDLVDQVKVFRNTPRMGKTLSVPSLDQISVQKKSTEVEMFPSITANRDRVQLYQFEYHPSRISNHKDHLLCHYFPPKLRWKHLSRPHHPWNSRHAYSVEFSHSKPCLVRLDNTSGVDLALEESKYIWRFGEALCKLVWPVETSFSTASSLTLTVISLERLTALPHLFARPNACRIHVFLSWTIAMLASLLTKIQWPTCTIRSRQAYAIVLCLCEYVLPLTTTAMAYVFINVIYRSLRSNPLKLIKGSSANIRQRCGSETS</sequence>
<organism evidence="10 11">
    <name type="scientific">Acropora cervicornis</name>
    <name type="common">Staghorn coral</name>
    <dbReference type="NCBI Taxonomy" id="6130"/>
    <lineage>
        <taxon>Eukaryota</taxon>
        <taxon>Metazoa</taxon>
        <taxon>Cnidaria</taxon>
        <taxon>Anthozoa</taxon>
        <taxon>Hexacorallia</taxon>
        <taxon>Scleractinia</taxon>
        <taxon>Astrocoeniina</taxon>
        <taxon>Acroporidae</taxon>
        <taxon>Acropora</taxon>
    </lineage>
</organism>
<keyword evidence="7" id="KW-0807">Transducer</keyword>
<keyword evidence="4" id="KW-0297">G-protein coupled receptor</keyword>
<name>A0AAD9PXJ7_ACRCE</name>
<dbReference type="Pfam" id="PF00001">
    <property type="entry name" value="7tm_1"/>
    <property type="match status" value="2"/>
</dbReference>
<comment type="subcellular location">
    <subcellularLocation>
        <location evidence="1">Membrane</location>
        <topology evidence="1">Multi-pass membrane protein</topology>
    </subcellularLocation>
</comment>
<evidence type="ECO:0000256" key="5">
    <source>
        <dbReference type="ARBA" id="ARBA00023136"/>
    </source>
</evidence>
<dbReference type="SMART" id="SM01381">
    <property type="entry name" value="7TM_GPCR_Srsx"/>
    <property type="match status" value="1"/>
</dbReference>
<evidence type="ECO:0000256" key="4">
    <source>
        <dbReference type="ARBA" id="ARBA00023040"/>
    </source>
</evidence>
<feature type="transmembrane region" description="Helical" evidence="8">
    <location>
        <begin position="160"/>
        <end position="184"/>
    </location>
</feature>
<feature type="transmembrane region" description="Helical" evidence="8">
    <location>
        <begin position="582"/>
        <end position="610"/>
    </location>
</feature>
<dbReference type="GO" id="GO:0004930">
    <property type="term" value="F:G protein-coupled receptor activity"/>
    <property type="evidence" value="ECO:0007669"/>
    <property type="project" value="UniProtKB-KW"/>
</dbReference>
<comment type="caution">
    <text evidence="10">The sequence shown here is derived from an EMBL/GenBank/DDBJ whole genome shotgun (WGS) entry which is preliminary data.</text>
</comment>
<keyword evidence="11" id="KW-1185">Reference proteome</keyword>
<gene>
    <name evidence="10" type="ORF">P5673_028291</name>
</gene>
<accession>A0AAD9PXJ7</accession>
<dbReference type="PRINTS" id="PR00237">
    <property type="entry name" value="GPCRRHODOPSN"/>
</dbReference>
<evidence type="ECO:0000256" key="8">
    <source>
        <dbReference type="SAM" id="Phobius"/>
    </source>
</evidence>
<reference evidence="10" key="1">
    <citation type="journal article" date="2023" name="G3 (Bethesda)">
        <title>Whole genome assembly and annotation of the endangered Caribbean coral Acropora cervicornis.</title>
        <authorList>
            <person name="Selwyn J.D."/>
            <person name="Vollmer S.V."/>
        </authorList>
    </citation>
    <scope>NUCLEOTIDE SEQUENCE</scope>
    <source>
        <strain evidence="10">K2</strain>
    </source>
</reference>
<proteinExistence type="predicted"/>